<dbReference type="InterPro" id="IPR036779">
    <property type="entry name" value="LysM_dom_sf"/>
</dbReference>
<proteinExistence type="predicted"/>
<dbReference type="Pfam" id="PF01476">
    <property type="entry name" value="LysM"/>
    <property type="match status" value="1"/>
</dbReference>
<dbReference type="EMBL" id="JAFBRM010000013">
    <property type="protein sequence ID" value="MBM1715944.1"/>
    <property type="molecule type" value="Genomic_DNA"/>
</dbReference>
<dbReference type="Gene3D" id="3.10.350.10">
    <property type="entry name" value="LysM domain"/>
    <property type="match status" value="1"/>
</dbReference>
<feature type="domain" description="LysM" evidence="1">
    <location>
        <begin position="5"/>
        <end position="57"/>
    </location>
</feature>
<dbReference type="CDD" id="cd00118">
    <property type="entry name" value="LysM"/>
    <property type="match status" value="1"/>
</dbReference>
<evidence type="ECO:0000313" key="3">
    <source>
        <dbReference type="Proteomes" id="UP000732193"/>
    </source>
</evidence>
<comment type="caution">
    <text evidence="2">The sequence shown here is derived from an EMBL/GenBank/DDBJ whole genome shotgun (WGS) entry which is preliminary data.</text>
</comment>
<evidence type="ECO:0000259" key="1">
    <source>
        <dbReference type="PROSITE" id="PS51782"/>
    </source>
</evidence>
<accession>A0AAE2W2F5</accession>
<dbReference type="RefSeq" id="WP_203243639.1">
    <property type="nucleotide sequence ID" value="NZ_JAFBRH010000013.1"/>
</dbReference>
<protein>
    <submittedName>
        <fullName evidence="2">LysM peptidoglycan-binding domain-containing protein</fullName>
    </submittedName>
</protein>
<organism evidence="2 3">
    <name type="scientific">Sulfitobacter geojensis</name>
    <dbReference type="NCBI Taxonomy" id="1342299"/>
    <lineage>
        <taxon>Bacteria</taxon>
        <taxon>Pseudomonadati</taxon>
        <taxon>Pseudomonadota</taxon>
        <taxon>Alphaproteobacteria</taxon>
        <taxon>Rhodobacterales</taxon>
        <taxon>Roseobacteraceae</taxon>
        <taxon>Sulfitobacter</taxon>
    </lineage>
</organism>
<name>A0AAE2W2F5_9RHOB</name>
<dbReference type="SMART" id="SM00257">
    <property type="entry name" value="LysM"/>
    <property type="match status" value="1"/>
</dbReference>
<dbReference type="AlphaFoldDB" id="A0AAE2W2F5"/>
<reference evidence="2 3" key="1">
    <citation type="submission" date="2021-01" db="EMBL/GenBank/DDBJ databases">
        <title>Diatom-associated Roseobacters Show Island Model of Population Structure.</title>
        <authorList>
            <person name="Qu L."/>
            <person name="Feng X."/>
            <person name="Chen Y."/>
            <person name="Li L."/>
            <person name="Wang X."/>
            <person name="Hu Z."/>
            <person name="Wang H."/>
            <person name="Luo H."/>
        </authorList>
    </citation>
    <scope>NUCLEOTIDE SEQUENCE [LARGE SCALE GENOMIC DNA]</scope>
    <source>
        <strain evidence="2 3">TR60-84</strain>
    </source>
</reference>
<gene>
    <name evidence="2" type="ORF">JQV55_20405</name>
</gene>
<dbReference type="Proteomes" id="UP000732193">
    <property type="component" value="Unassembled WGS sequence"/>
</dbReference>
<evidence type="ECO:0000313" key="2">
    <source>
        <dbReference type="EMBL" id="MBM1715944.1"/>
    </source>
</evidence>
<dbReference type="InterPro" id="IPR018392">
    <property type="entry name" value="LysM"/>
</dbReference>
<keyword evidence="3" id="KW-1185">Reference proteome</keyword>
<sequence length="282" mass="31042">MPKTTVHIVKKGESLDKIAKSYGIINFKKIYEDKVNAKFRKTRPNPNLIQPGDKIIIPNYALTADKRKTLGALINTIETRIKGNQALRADLMKTTKELGGEIQTYQRKFKKTAQATDAAATVLTLFISLGKIVSKGAKMAKMSASEVAKANKEILKEVVDMKTTALEPALQAGAQSMAKQSNQVVMVLGVGLDSFFNLTSPSFWGKTWIKARDEGMFKKIASGKFGDGWDAWSKAVTWDPNAEFDKMISNMKAQTLRNTQSIDKLIAADEALLKQLKGVAGR</sequence>
<dbReference type="PROSITE" id="PS51782">
    <property type="entry name" value="LYSM"/>
    <property type="match status" value="1"/>
</dbReference>